<gene>
    <name evidence="1" type="ORF">A1507_18005</name>
</gene>
<evidence type="ECO:0008006" key="3">
    <source>
        <dbReference type="Google" id="ProtNLM"/>
    </source>
</evidence>
<proteinExistence type="predicted"/>
<dbReference type="OrthoDB" id="292760at2"/>
<accession>A0A177N790</accession>
<dbReference type="Proteomes" id="UP000077857">
    <property type="component" value="Unassembled WGS sequence"/>
</dbReference>
<dbReference type="EMBL" id="LUUJ01000103">
    <property type="protein sequence ID" value="OAI13049.1"/>
    <property type="molecule type" value="Genomic_DNA"/>
</dbReference>
<protein>
    <recommendedName>
        <fullName evidence="3">Methyltransferase FkbM domain-containing protein</fullName>
    </recommendedName>
</protein>
<reference evidence="1 2" key="1">
    <citation type="submission" date="2016-03" db="EMBL/GenBank/DDBJ databases">
        <authorList>
            <person name="Ploux O."/>
        </authorList>
    </citation>
    <scope>NUCLEOTIDE SEQUENCE [LARGE SCALE GENOMIC DNA]</scope>
    <source>
        <strain evidence="1 2">R-45378</strain>
    </source>
</reference>
<dbReference type="RefSeq" id="WP_064041627.1">
    <property type="nucleotide sequence ID" value="NZ_LUUJ01000103.1"/>
</dbReference>
<comment type="caution">
    <text evidence="1">The sequence shown here is derived from an EMBL/GenBank/DDBJ whole genome shotgun (WGS) entry which is preliminary data.</text>
</comment>
<evidence type="ECO:0000313" key="1">
    <source>
        <dbReference type="EMBL" id="OAI13049.1"/>
    </source>
</evidence>
<evidence type="ECO:0000313" key="2">
    <source>
        <dbReference type="Proteomes" id="UP000077857"/>
    </source>
</evidence>
<name>A0A177N790_9GAMM</name>
<sequence>MKAVVKKILNQPSFVGNPPVLVDLGASGYLPKHWNLIAPYSICVGFDADTREFSVSESEKKEWKKLYLINRLVADRESEEVDFYFTKSPYCSSSLRPNNMALQPWAFSSLFEIEKVDKLSSVLLLESLRKVGIDYIDWYKSDTQGADLRIFDSLPKVIKEKILLTEFEPGIIDAYFGEDKLHQLMAYMDVMPFWISGMDIKGSQRIDSLDLRNLGFLSQRSIGSFLKSAPGWCEISYINTMENEKLSRREWLLAWLFASIKQEHGFALYLARLGANKFDDDLFNELYAISSRSLSPGYVKYAARMMCKVAKRIRRSILRA</sequence>
<organism evidence="1 2">
    <name type="scientific">Methylomonas koyamae</name>
    <dbReference type="NCBI Taxonomy" id="702114"/>
    <lineage>
        <taxon>Bacteria</taxon>
        <taxon>Pseudomonadati</taxon>
        <taxon>Pseudomonadota</taxon>
        <taxon>Gammaproteobacteria</taxon>
        <taxon>Methylococcales</taxon>
        <taxon>Methylococcaceae</taxon>
        <taxon>Methylomonas</taxon>
    </lineage>
</organism>
<dbReference type="AlphaFoldDB" id="A0A177N790"/>